<evidence type="ECO:0000313" key="1">
    <source>
        <dbReference type="EMBL" id="KAK2552271.1"/>
    </source>
</evidence>
<proteinExistence type="predicted"/>
<sequence length="86" mass="9707">MPRMSERGEKLRAVGIEDRPEQVTDLGTRSRTLSRKGLQNAVEQKRHEVDILHGKLQGVIRSAEGLDHSHCFDNVLSELVTLAENF</sequence>
<dbReference type="AlphaFoldDB" id="A0AAD9UW87"/>
<reference evidence="1" key="1">
    <citation type="journal article" date="2023" name="G3 (Bethesda)">
        <title>Whole genome assembly and annotation of the endangered Caribbean coral Acropora cervicornis.</title>
        <authorList>
            <person name="Selwyn J.D."/>
            <person name="Vollmer S.V."/>
        </authorList>
    </citation>
    <scope>NUCLEOTIDE SEQUENCE</scope>
    <source>
        <strain evidence="1">K2</strain>
    </source>
</reference>
<accession>A0AAD9UW87</accession>
<dbReference type="Proteomes" id="UP001249851">
    <property type="component" value="Unassembled WGS sequence"/>
</dbReference>
<keyword evidence="2" id="KW-1185">Reference proteome</keyword>
<protein>
    <submittedName>
        <fullName evidence="1">Uncharacterized protein</fullName>
    </submittedName>
</protein>
<comment type="caution">
    <text evidence="1">The sequence shown here is derived from an EMBL/GenBank/DDBJ whole genome shotgun (WGS) entry which is preliminary data.</text>
</comment>
<evidence type="ECO:0000313" key="2">
    <source>
        <dbReference type="Proteomes" id="UP001249851"/>
    </source>
</evidence>
<name>A0AAD9UW87_ACRCE</name>
<reference evidence="1" key="2">
    <citation type="journal article" date="2023" name="Science">
        <title>Genomic signatures of disease resistance in endangered staghorn corals.</title>
        <authorList>
            <person name="Vollmer S.V."/>
            <person name="Selwyn J.D."/>
            <person name="Despard B.A."/>
            <person name="Roesel C.L."/>
        </authorList>
    </citation>
    <scope>NUCLEOTIDE SEQUENCE</scope>
    <source>
        <strain evidence="1">K2</strain>
    </source>
</reference>
<organism evidence="1 2">
    <name type="scientific">Acropora cervicornis</name>
    <name type="common">Staghorn coral</name>
    <dbReference type="NCBI Taxonomy" id="6130"/>
    <lineage>
        <taxon>Eukaryota</taxon>
        <taxon>Metazoa</taxon>
        <taxon>Cnidaria</taxon>
        <taxon>Anthozoa</taxon>
        <taxon>Hexacorallia</taxon>
        <taxon>Scleractinia</taxon>
        <taxon>Astrocoeniina</taxon>
        <taxon>Acroporidae</taxon>
        <taxon>Acropora</taxon>
    </lineage>
</organism>
<dbReference type="EMBL" id="JARQWQ010000089">
    <property type="protein sequence ID" value="KAK2552271.1"/>
    <property type="molecule type" value="Genomic_DNA"/>
</dbReference>
<gene>
    <name evidence="1" type="ORF">P5673_026804</name>
</gene>